<dbReference type="InterPro" id="IPR036001">
    <property type="entry name" value="PS_II_antenna-like_sf"/>
</dbReference>
<keyword evidence="5 10" id="KW-0812">Transmembrane</keyword>
<sequence length="180" mass="19746">MTTIFGIHLILLGIGVFLLVFKALYFGGVYDTWAPGGLRKITNLTLSPSVIFGYLQKSPFGGEGWIVSVDDFEDIIGGHVWLGSICILGGIWHILTKPFAWARRALVWSGEAYLSYSLGALSVFGFIACCFVWFNNTAYPSEFYGPTGPEASQAQAFTFLVRDQRIGANVGSAQGPTWFR</sequence>
<feature type="transmembrane region" description="Helical" evidence="10">
    <location>
        <begin position="116"/>
        <end position="134"/>
    </location>
</feature>
<feature type="transmembrane region" description="Helical" evidence="10">
    <location>
        <begin position="6"/>
        <end position="25"/>
    </location>
</feature>
<keyword evidence="2" id="KW-0148">Chlorophyll</keyword>
<reference evidence="11 12" key="1">
    <citation type="journal article" date="2023" name="Hortic Res">
        <title>The complete reference genome for grapevine (Vitis vinifera L.) genetics and breeding.</title>
        <authorList>
            <person name="Shi X."/>
            <person name="Cao S."/>
            <person name="Wang X."/>
            <person name="Huang S."/>
            <person name="Wang Y."/>
            <person name="Liu Z."/>
            <person name="Liu W."/>
            <person name="Leng X."/>
            <person name="Peng Y."/>
            <person name="Wang N."/>
            <person name="Wang Y."/>
            <person name="Ma Z."/>
            <person name="Xu X."/>
            <person name="Zhang F."/>
            <person name="Xue H."/>
            <person name="Zhong H."/>
            <person name="Wang Y."/>
            <person name="Zhang K."/>
            <person name="Velt A."/>
            <person name="Avia K."/>
            <person name="Holtgrawe D."/>
            <person name="Grimplet J."/>
            <person name="Matus J.T."/>
            <person name="Ware D."/>
            <person name="Wu X."/>
            <person name="Wang H."/>
            <person name="Liu C."/>
            <person name="Fang Y."/>
            <person name="Rustenholz C."/>
            <person name="Cheng Z."/>
            <person name="Xiao H."/>
            <person name="Zhou Y."/>
        </authorList>
    </citation>
    <scope>NUCLEOTIDE SEQUENCE [LARGE SCALE GENOMIC DNA]</scope>
    <source>
        <strain evidence="12">cv. Pinot noir / PN40024</strain>
        <tissue evidence="11">Leaf</tissue>
    </source>
</reference>
<dbReference type="Proteomes" id="UP001227230">
    <property type="component" value="Chromosome 10"/>
</dbReference>
<keyword evidence="9" id="KW-0604">Photosystem II</keyword>
<accession>A0ABY9CRI4</accession>
<evidence type="ECO:0000256" key="7">
    <source>
        <dbReference type="ARBA" id="ARBA00022991"/>
    </source>
</evidence>
<keyword evidence="7" id="KW-0157">Chromophore</keyword>
<organism evidence="11 12">
    <name type="scientific">Vitis vinifera</name>
    <name type="common">Grape</name>
    <dbReference type="NCBI Taxonomy" id="29760"/>
    <lineage>
        <taxon>Eukaryota</taxon>
        <taxon>Viridiplantae</taxon>
        <taxon>Streptophyta</taxon>
        <taxon>Embryophyta</taxon>
        <taxon>Tracheophyta</taxon>
        <taxon>Spermatophyta</taxon>
        <taxon>Magnoliopsida</taxon>
        <taxon>eudicotyledons</taxon>
        <taxon>Gunneridae</taxon>
        <taxon>Pentapetalae</taxon>
        <taxon>rosids</taxon>
        <taxon>Vitales</taxon>
        <taxon>Vitaceae</taxon>
        <taxon>Viteae</taxon>
        <taxon>Vitis</taxon>
    </lineage>
</organism>
<evidence type="ECO:0000256" key="10">
    <source>
        <dbReference type="SAM" id="Phobius"/>
    </source>
</evidence>
<name>A0ABY9CRI4_VITVI</name>
<evidence type="ECO:0000256" key="5">
    <source>
        <dbReference type="ARBA" id="ARBA00022692"/>
    </source>
</evidence>
<dbReference type="Pfam" id="PF00421">
    <property type="entry name" value="PSII"/>
    <property type="match status" value="1"/>
</dbReference>
<dbReference type="InterPro" id="IPR044900">
    <property type="entry name" value="PSII_PsbC_sf"/>
</dbReference>
<evidence type="ECO:0000256" key="2">
    <source>
        <dbReference type="ARBA" id="ARBA00022494"/>
    </source>
</evidence>
<dbReference type="EMBL" id="CP126657">
    <property type="protein sequence ID" value="WJZ97134.1"/>
    <property type="molecule type" value="Genomic_DNA"/>
</dbReference>
<proteinExistence type="predicted"/>
<evidence type="ECO:0000256" key="8">
    <source>
        <dbReference type="ARBA" id="ARBA00023136"/>
    </source>
</evidence>
<keyword evidence="8 10" id="KW-0472">Membrane</keyword>
<dbReference type="Gene3D" id="1.10.10.670">
    <property type="entry name" value="photosystem ii from thermosynechococcus elongatus"/>
    <property type="match status" value="1"/>
</dbReference>
<evidence type="ECO:0000313" key="11">
    <source>
        <dbReference type="EMBL" id="WJZ97134.1"/>
    </source>
</evidence>
<protein>
    <recommendedName>
        <fullName evidence="13">Photosystem II CP43 reaction center protein</fullName>
    </recommendedName>
</protein>
<evidence type="ECO:0000256" key="4">
    <source>
        <dbReference type="ARBA" id="ARBA00022640"/>
    </source>
</evidence>
<gene>
    <name evidence="11" type="ORF">VitviT2T_015765</name>
</gene>
<dbReference type="InterPro" id="IPR000932">
    <property type="entry name" value="PS_antenna-like"/>
</dbReference>
<evidence type="ECO:0000256" key="3">
    <source>
        <dbReference type="ARBA" id="ARBA00022531"/>
    </source>
</evidence>
<evidence type="ECO:0008006" key="13">
    <source>
        <dbReference type="Google" id="ProtNLM"/>
    </source>
</evidence>
<evidence type="ECO:0000256" key="1">
    <source>
        <dbReference type="ARBA" id="ARBA00004141"/>
    </source>
</evidence>
<evidence type="ECO:0000256" key="6">
    <source>
        <dbReference type="ARBA" id="ARBA00022989"/>
    </source>
</evidence>
<keyword evidence="3" id="KW-0602">Photosynthesis</keyword>
<feature type="transmembrane region" description="Helical" evidence="10">
    <location>
        <begin position="75"/>
        <end position="95"/>
    </location>
</feature>
<keyword evidence="4" id="KW-0934">Plastid</keyword>
<keyword evidence="12" id="KW-1185">Reference proteome</keyword>
<evidence type="ECO:0000313" key="12">
    <source>
        <dbReference type="Proteomes" id="UP001227230"/>
    </source>
</evidence>
<evidence type="ECO:0000256" key="9">
    <source>
        <dbReference type="ARBA" id="ARBA00023276"/>
    </source>
</evidence>
<keyword evidence="6 10" id="KW-1133">Transmembrane helix</keyword>
<comment type="subcellular location">
    <subcellularLocation>
        <location evidence="1">Membrane</location>
        <topology evidence="1">Multi-pass membrane protein</topology>
    </subcellularLocation>
</comment>
<dbReference type="SUPFAM" id="SSF161077">
    <property type="entry name" value="Photosystem II antenna protein-like"/>
    <property type="match status" value="1"/>
</dbReference>